<evidence type="ECO:0000259" key="8">
    <source>
        <dbReference type="PROSITE" id="PS51918"/>
    </source>
</evidence>
<keyword evidence="5" id="KW-0560">Oxidoreductase</keyword>
<dbReference type="InterPro" id="IPR006638">
    <property type="entry name" value="Elp3/MiaA/NifB-like_rSAM"/>
</dbReference>
<dbReference type="GO" id="GO:0051539">
    <property type="term" value="F:4 iron, 4 sulfur cluster binding"/>
    <property type="evidence" value="ECO:0007669"/>
    <property type="project" value="UniProtKB-KW"/>
</dbReference>
<evidence type="ECO:0000256" key="2">
    <source>
        <dbReference type="ARBA" id="ARBA00022485"/>
    </source>
</evidence>
<keyword evidence="7" id="KW-0411">Iron-sulfur</keyword>
<evidence type="ECO:0000256" key="6">
    <source>
        <dbReference type="ARBA" id="ARBA00023004"/>
    </source>
</evidence>
<dbReference type="InterPro" id="IPR000385">
    <property type="entry name" value="MoaA_NifB_PqqE_Fe-S-bd_CS"/>
</dbReference>
<keyword evidence="3" id="KW-0949">S-adenosyl-L-methionine</keyword>
<dbReference type="PANTHER" id="PTHR11228">
    <property type="entry name" value="RADICAL SAM DOMAIN PROTEIN"/>
    <property type="match status" value="1"/>
</dbReference>
<dbReference type="eggNOG" id="COG0535">
    <property type="taxonomic scope" value="Bacteria"/>
</dbReference>
<dbReference type="RefSeq" id="WP_012995016.1">
    <property type="nucleotide sequence ID" value="NC_013921.1"/>
</dbReference>
<dbReference type="PROSITE" id="PS51918">
    <property type="entry name" value="RADICAL_SAM"/>
    <property type="match status" value="1"/>
</dbReference>
<protein>
    <submittedName>
        <fullName evidence="9">Radical SAM domain protein</fullName>
    </submittedName>
</protein>
<accession>D3T8C9</accession>
<dbReference type="SMART" id="SM00729">
    <property type="entry name" value="Elp3"/>
    <property type="match status" value="1"/>
</dbReference>
<sequence length="304" mass="34724">MQFPLEIYIELTNRCNLDCIYCYKKVIGSRNDDILPEKAIDIIVENLGSNPAVLVILEGGEPLLHPRFIEIFYKLKEYSVAVDILTNGTLFTPEIVHDLAKIFSQKYDSVQISLDGLGDYNKVNRGIYGNLVLDNIKLLNDAGIIPRINCIVTKFNYLGTIDFIFYLEQNYKISSLSFNIPMGHSFQDLILADSEAIELYEKIIKIQDKLHFNIFGTIINIEPDCYNCPPVRNESKDLFMRCTALRAKICIAANGDVYPCVFMENRIPPLGNILRDSLQEIWESSYSIKFVQSLIQKMEDVLVV</sequence>
<dbReference type="Proteomes" id="UP000001552">
    <property type="component" value="Chromosome"/>
</dbReference>
<evidence type="ECO:0000256" key="4">
    <source>
        <dbReference type="ARBA" id="ARBA00022723"/>
    </source>
</evidence>
<name>D3T8C9_THEIA</name>
<evidence type="ECO:0000256" key="3">
    <source>
        <dbReference type="ARBA" id="ARBA00022691"/>
    </source>
</evidence>
<evidence type="ECO:0000256" key="7">
    <source>
        <dbReference type="ARBA" id="ARBA00023014"/>
    </source>
</evidence>
<dbReference type="Gene3D" id="3.20.20.70">
    <property type="entry name" value="Aldolase class I"/>
    <property type="match status" value="1"/>
</dbReference>
<dbReference type="InterPro" id="IPR013785">
    <property type="entry name" value="Aldolase_TIM"/>
</dbReference>
<dbReference type="InterPro" id="IPR023885">
    <property type="entry name" value="4Fe4S-binding_SPASM_dom"/>
</dbReference>
<dbReference type="GO" id="GO:0046872">
    <property type="term" value="F:metal ion binding"/>
    <property type="evidence" value="ECO:0007669"/>
    <property type="project" value="UniProtKB-KW"/>
</dbReference>
<dbReference type="InterPro" id="IPR050377">
    <property type="entry name" value="Radical_SAM_PqqE_MftC-like"/>
</dbReference>
<evidence type="ECO:0000313" key="9">
    <source>
        <dbReference type="EMBL" id="ADD02211.1"/>
    </source>
</evidence>
<dbReference type="SFLD" id="SFLDG01386">
    <property type="entry name" value="main_SPASM_domain-containing"/>
    <property type="match status" value="1"/>
</dbReference>
<evidence type="ECO:0000256" key="5">
    <source>
        <dbReference type="ARBA" id="ARBA00023002"/>
    </source>
</evidence>
<dbReference type="InterPro" id="IPR058240">
    <property type="entry name" value="rSAM_sf"/>
</dbReference>
<reference evidence="9" key="1">
    <citation type="submission" date="2010-02" db="EMBL/GenBank/DDBJ databases">
        <title>Complete sequence of Thermoanaerobacter italicus Ab9.</title>
        <authorList>
            <consortium name="US DOE Joint Genome Institute"/>
            <person name="Lucas S."/>
            <person name="Copeland A."/>
            <person name="Lapidus A."/>
            <person name="Cheng J.-F."/>
            <person name="Bruce D."/>
            <person name="Goodwin L."/>
            <person name="Pitluck S."/>
            <person name="Chertkov O."/>
            <person name="Detter J.C."/>
            <person name="Han C."/>
            <person name="Tapia R."/>
            <person name="Land M."/>
            <person name="Hauser L."/>
            <person name="Kyrpides N."/>
            <person name="Mikhailova N."/>
            <person name="Hemme C.L."/>
            <person name="Woyke T."/>
        </authorList>
    </citation>
    <scope>NUCLEOTIDE SEQUENCE [LARGE SCALE GENOMIC DNA]</scope>
    <source>
        <strain evidence="9">Ab9</strain>
    </source>
</reference>
<comment type="cofactor">
    <cofactor evidence="1">
        <name>[4Fe-4S] cluster</name>
        <dbReference type="ChEBI" id="CHEBI:49883"/>
    </cofactor>
</comment>
<dbReference type="SUPFAM" id="SSF102114">
    <property type="entry name" value="Radical SAM enzymes"/>
    <property type="match status" value="1"/>
</dbReference>
<dbReference type="SFLD" id="SFLDS00029">
    <property type="entry name" value="Radical_SAM"/>
    <property type="match status" value="1"/>
</dbReference>
<keyword evidence="6" id="KW-0408">Iron</keyword>
<dbReference type="CDD" id="cd01335">
    <property type="entry name" value="Radical_SAM"/>
    <property type="match status" value="1"/>
</dbReference>
<dbReference type="GO" id="GO:0016491">
    <property type="term" value="F:oxidoreductase activity"/>
    <property type="evidence" value="ECO:0007669"/>
    <property type="project" value="UniProtKB-KW"/>
</dbReference>
<feature type="domain" description="Radical SAM core" evidence="8">
    <location>
        <begin position="1"/>
        <end position="213"/>
    </location>
</feature>
<gene>
    <name evidence="9" type="ordered locus">Thit_0938</name>
</gene>
<dbReference type="SFLD" id="SFLDG01067">
    <property type="entry name" value="SPASM/twitch_domain_containing"/>
    <property type="match status" value="1"/>
</dbReference>
<dbReference type="PROSITE" id="PS01305">
    <property type="entry name" value="MOAA_NIFB_PQQE"/>
    <property type="match status" value="1"/>
</dbReference>
<dbReference type="PANTHER" id="PTHR11228:SF7">
    <property type="entry name" value="PQQA PEPTIDE CYCLASE"/>
    <property type="match status" value="1"/>
</dbReference>
<proteinExistence type="predicted"/>
<dbReference type="HOGENOM" id="CLU_914104_0_0_9"/>
<dbReference type="Pfam" id="PF04055">
    <property type="entry name" value="Radical_SAM"/>
    <property type="match status" value="1"/>
</dbReference>
<dbReference type="EMBL" id="CP001936">
    <property type="protein sequence ID" value="ADD02211.1"/>
    <property type="molecule type" value="Genomic_DNA"/>
</dbReference>
<organism evidence="9 10">
    <name type="scientific">Thermoanaerobacter italicus (strain DSM 9252 / Ab9)</name>
    <dbReference type="NCBI Taxonomy" id="580331"/>
    <lineage>
        <taxon>Bacteria</taxon>
        <taxon>Bacillati</taxon>
        <taxon>Bacillota</taxon>
        <taxon>Clostridia</taxon>
        <taxon>Thermoanaerobacterales</taxon>
        <taxon>Thermoanaerobacteraceae</taxon>
        <taxon>Thermoanaerobacter</taxon>
    </lineage>
</organism>
<keyword evidence="4" id="KW-0479">Metal-binding</keyword>
<keyword evidence="10" id="KW-1185">Reference proteome</keyword>
<evidence type="ECO:0000313" key="10">
    <source>
        <dbReference type="Proteomes" id="UP000001552"/>
    </source>
</evidence>
<evidence type="ECO:0000256" key="1">
    <source>
        <dbReference type="ARBA" id="ARBA00001966"/>
    </source>
</evidence>
<dbReference type="KEGG" id="tit:Thit_0938"/>
<dbReference type="InterPro" id="IPR007197">
    <property type="entry name" value="rSAM"/>
</dbReference>
<dbReference type="AlphaFoldDB" id="D3T8C9"/>
<dbReference type="Pfam" id="PF13186">
    <property type="entry name" value="SPASM"/>
    <property type="match status" value="1"/>
</dbReference>
<dbReference type="GO" id="GO:0032324">
    <property type="term" value="P:molybdopterin cofactor biosynthetic process"/>
    <property type="evidence" value="ECO:0007669"/>
    <property type="project" value="UniProtKB-ARBA"/>
</dbReference>
<keyword evidence="2" id="KW-0004">4Fe-4S</keyword>